<evidence type="ECO:0000256" key="2">
    <source>
        <dbReference type="SAM" id="MobiDB-lite"/>
    </source>
</evidence>
<feature type="transmembrane region" description="Helical" evidence="3">
    <location>
        <begin position="613"/>
        <end position="632"/>
    </location>
</feature>
<sequence>MANEVLVGLKIGAAVSGSLHAAFGTAKSTVQQLGRATDGLTAKQKLIGTELSAALARGGTGLERMRRQYDQIGRSIEQLKLKQEQLNISIARGETLKNSRVDLRGQAMETVGTAVALGAPIAQSMRTAIDFKDQTNDIAITGGFDDAQEKGLGNVMRGAALKWNQTQTEVAKGTAVLIAGGISSAKELEAYSPLMAKFATATRASMDDLGSVAIALNDNLGISAAGFERSMNMLASAGKSGQFELADMARWLPQLTPQFAALGITGERAVAEIGASLQIARRGAGTNDEAANNFKNFLSKLTAKDTLKSFEGAGINLQSAMTNLVGKGLTPVQAMLEIITQYVGSKGPKAAGEFQKAMTIKDDAEREAALKRLNEAYKLGELFADMQVLSFVRPAMANRKDLNEIQKKSISDADKGVGDADWKKRMESPKEQLKQLRINLSDIGISIGSALIPALVDVTKAVVPVMQAFSAWASENPEAIKGVVGLVAGLLVGKLAFIGLAYGVNLVLSPIVAMRTTITSLSAKWTLLRAIWQMGKFAPVITGLTRVASGIGTVLRFSGLFLRGVAMAFGAPLMMAGRGVLALGKVLGGTLLFGLKLAGQAVLWLGRALLMNPIGLAITGIAVGAYLIYRYWAPIKGFFAGLWSEIKTGFNGGLAGIVGLIANFSPLGLFYRAFSGVMSYFGVELPAKFSDFGGMIITGLVNGIGNALTAAKESIVGVGTSIKGWFTETLGIQSPSRVFIGYGANISEGAAIGITGQAGLVRQAALGLSGVTAVELASPKVLPPTMPLMPEPNVVGVMPAFQRQVSFAREKLPSPNLLPSMKPQMSETSIQGLSPAVQNRVSLVPERLPSAKLLPSMMPQMSETSIQGLSPAVQNQVSFVPEWLPSAKLLPSMMPQMPETSIQGQSPAVQNQVLPRADITPQSPQRPPPRPDAVSLASRMGGPGSAQAGSPDSMVVHYSPKITLPAGAPPQQFDQALRSSYDEFVRFMERFQHDQRRRSYGTGEV</sequence>
<dbReference type="Pfam" id="PF10145">
    <property type="entry name" value="PhageMin_Tail"/>
    <property type="match status" value="1"/>
</dbReference>
<keyword evidence="1" id="KW-1188">Viral release from host cell</keyword>
<keyword evidence="3" id="KW-1133">Transmembrane helix</keyword>
<evidence type="ECO:0000259" key="4">
    <source>
        <dbReference type="Pfam" id="PF10145"/>
    </source>
</evidence>
<keyword evidence="3" id="KW-0472">Membrane</keyword>
<keyword evidence="6" id="KW-1185">Reference proteome</keyword>
<dbReference type="Proteomes" id="UP000198407">
    <property type="component" value="Unassembled WGS sequence"/>
</dbReference>
<protein>
    <submittedName>
        <fullName evidence="5">Phage tail tape measure protein, TP901 family, core region</fullName>
    </submittedName>
</protein>
<evidence type="ECO:0000256" key="3">
    <source>
        <dbReference type="SAM" id="Phobius"/>
    </source>
</evidence>
<evidence type="ECO:0000313" key="6">
    <source>
        <dbReference type="Proteomes" id="UP000198407"/>
    </source>
</evidence>
<feature type="region of interest" description="Disordered" evidence="2">
    <location>
        <begin position="918"/>
        <end position="953"/>
    </location>
</feature>
<evidence type="ECO:0000313" key="5">
    <source>
        <dbReference type="EMBL" id="SNT22842.1"/>
    </source>
</evidence>
<dbReference type="STRING" id="1215104.GCA_000730585_01662"/>
<dbReference type="PANTHER" id="PTHR37813:SF1">
    <property type="entry name" value="FELS-2 PROPHAGE PROTEIN"/>
    <property type="match status" value="1"/>
</dbReference>
<gene>
    <name evidence="5" type="ORF">SAMN05444352_13010</name>
</gene>
<dbReference type="NCBIfam" id="TIGR01760">
    <property type="entry name" value="tape_meas_TP901"/>
    <property type="match status" value="1"/>
</dbReference>
<organism evidence="5 6">
    <name type="scientific">Pseudomonas japonica</name>
    <dbReference type="NCBI Taxonomy" id="256466"/>
    <lineage>
        <taxon>Bacteria</taxon>
        <taxon>Pseudomonadati</taxon>
        <taxon>Pseudomonadota</taxon>
        <taxon>Gammaproteobacteria</taxon>
        <taxon>Pseudomonadales</taxon>
        <taxon>Pseudomonadaceae</taxon>
        <taxon>Pseudomonas</taxon>
    </lineage>
</organism>
<dbReference type="PANTHER" id="PTHR37813">
    <property type="entry name" value="FELS-2 PROPHAGE PROTEIN"/>
    <property type="match status" value="1"/>
</dbReference>
<dbReference type="EMBL" id="FZOL01000030">
    <property type="protein sequence ID" value="SNT22842.1"/>
    <property type="molecule type" value="Genomic_DNA"/>
</dbReference>
<accession>A0A239KYL6</accession>
<feature type="transmembrane region" description="Helical" evidence="3">
    <location>
        <begin position="560"/>
        <end position="580"/>
    </location>
</feature>
<feature type="domain" description="Phage tail tape measure protein" evidence="4">
    <location>
        <begin position="158"/>
        <end position="353"/>
    </location>
</feature>
<feature type="transmembrane region" description="Helical" evidence="3">
    <location>
        <begin position="652"/>
        <end position="671"/>
    </location>
</feature>
<name>A0A239KYL6_9PSED</name>
<dbReference type="AlphaFoldDB" id="A0A239KYL6"/>
<dbReference type="RefSeq" id="WP_245655637.1">
    <property type="nucleotide sequence ID" value="NZ_FZOL01000030.1"/>
</dbReference>
<evidence type="ECO:0000256" key="1">
    <source>
        <dbReference type="ARBA" id="ARBA00022612"/>
    </source>
</evidence>
<proteinExistence type="predicted"/>
<feature type="transmembrane region" description="Helical" evidence="3">
    <location>
        <begin position="483"/>
        <end position="508"/>
    </location>
</feature>
<reference evidence="6" key="1">
    <citation type="submission" date="2017-06" db="EMBL/GenBank/DDBJ databases">
        <authorList>
            <person name="Varghese N."/>
            <person name="Submissions S."/>
        </authorList>
    </citation>
    <scope>NUCLEOTIDE SEQUENCE [LARGE SCALE GENOMIC DNA]</scope>
    <source>
        <strain evidence="6">DSM 22348</strain>
    </source>
</reference>
<keyword evidence="3" id="KW-0812">Transmembrane</keyword>
<dbReference type="InterPro" id="IPR010090">
    <property type="entry name" value="Phage_tape_meas"/>
</dbReference>